<dbReference type="EMBL" id="CP015118">
    <property type="protein sequence ID" value="ARN23540.1"/>
    <property type="molecule type" value="Genomic_DNA"/>
</dbReference>
<sequence>MSLSAYFQSASLRPEGTLSRYSDLVLVAGVIAIVALMVLPLPLFVIDLLVAVNLAMGVMLLLMAIYIGSPLEFSVFPSVLLVSTLFRLSLAIATTRMILLHGDAGHIIDTFGKTVAGGNLVVGLVVFLIITVVQFIVIAKGAERVAEVAARFSLDAMPGKQLSIDSDLRSGLIDKDEAKRKRRELEMESKLHGNLDGAMKFVKGDAIAGIVIIVINLLGGLAVGVLQQGMDMGHAMTKYSVLTIGDGMVSQIPALLAAMSAGLIVTRTSDAEDKHLGDAMRKQFTAKPRVLLVAGGICALFALVPGFPAVTFLVMAVVLGGGGALMTPVLRQRMAKASGPAFEAVVKRKEAPPGVLATALPTPHPAVPLLLELPPRALGNDQGAALTRSLEAVLEHFQLSLGLALPRISIHARADGGDGWQLHAFEVPVARGEVPQGDVPAELAGAVREALRRHTMLFLGIQEASALLTRASLDYPEAVKEVLRVIPMQRLADIFRRLVEEEVSVRHMRDMLEALAEAGQREKDVFTLAEFARIALKRHISHRYAPDGLLRATLLLPDLEELLRQALRTNGGVQQLAIDPQVARQVIDLIRQSVETHGVAAVVTTVDLRRHVRKLIELDCFDVPVLSYHELMPSLRLDVADRVGAPATALLEAA</sequence>
<dbReference type="PANTHER" id="PTHR30161">
    <property type="entry name" value="FLAGELLAR EXPORT PROTEIN, MEMBRANE FLHA SUBUNIT-RELATED"/>
    <property type="match status" value="1"/>
</dbReference>
<reference evidence="1 2" key="1">
    <citation type="submission" date="2016-04" db="EMBL/GenBank/DDBJ databases">
        <title>Complete genome sequence of natural rubber-degrading, novel Gram-negative bacterium, Rhizobacter gummiphilus strain NS21.</title>
        <authorList>
            <person name="Tabata M."/>
            <person name="Kasai D."/>
            <person name="Fukuda M."/>
        </authorList>
    </citation>
    <scope>NUCLEOTIDE SEQUENCE [LARGE SCALE GENOMIC DNA]</scope>
    <source>
        <strain evidence="1 2">NS21</strain>
    </source>
</reference>
<dbReference type="InterPro" id="IPR042196">
    <property type="entry name" value="FHIPEP_4"/>
</dbReference>
<dbReference type="PIRSF" id="PIRSF005419">
    <property type="entry name" value="FlhA"/>
    <property type="match status" value="1"/>
</dbReference>
<dbReference type="Proteomes" id="UP000193427">
    <property type="component" value="Chromosome"/>
</dbReference>
<dbReference type="RefSeq" id="WP_085753867.1">
    <property type="nucleotide sequence ID" value="NZ_BSPR01000017.1"/>
</dbReference>
<dbReference type="STRING" id="946333.A4W93_28625"/>
<dbReference type="GO" id="GO:0005886">
    <property type="term" value="C:plasma membrane"/>
    <property type="evidence" value="ECO:0007669"/>
    <property type="project" value="TreeGrafter"/>
</dbReference>
<dbReference type="Pfam" id="PF00771">
    <property type="entry name" value="FHIPEP"/>
    <property type="match status" value="2"/>
</dbReference>
<dbReference type="InterPro" id="IPR001712">
    <property type="entry name" value="T3SS_FHIPEP"/>
</dbReference>
<keyword evidence="2" id="KW-1185">Reference proteome</keyword>
<dbReference type="GO" id="GO:0009306">
    <property type="term" value="P:protein secretion"/>
    <property type="evidence" value="ECO:0007669"/>
    <property type="project" value="InterPro"/>
</dbReference>
<organism evidence="1 2">
    <name type="scientific">Piscinibacter gummiphilus</name>
    <dbReference type="NCBI Taxonomy" id="946333"/>
    <lineage>
        <taxon>Bacteria</taxon>
        <taxon>Pseudomonadati</taxon>
        <taxon>Pseudomonadota</taxon>
        <taxon>Betaproteobacteria</taxon>
        <taxon>Burkholderiales</taxon>
        <taxon>Sphaerotilaceae</taxon>
        <taxon>Piscinibacter</taxon>
    </lineage>
</organism>
<dbReference type="PANTHER" id="PTHR30161:SF2">
    <property type="entry name" value="INVASION PROTEIN INVA"/>
    <property type="match status" value="1"/>
</dbReference>
<protein>
    <submittedName>
        <fullName evidence="1">Type III secretion protein</fullName>
    </submittedName>
</protein>
<gene>
    <name evidence="1" type="ORF">A4W93_28625</name>
</gene>
<dbReference type="Gene3D" id="1.10.8.540">
    <property type="entry name" value="FHIPEP family, domain 3"/>
    <property type="match status" value="1"/>
</dbReference>
<dbReference type="AlphaFoldDB" id="A0A1W6LH47"/>
<proteinExistence type="predicted"/>
<evidence type="ECO:0000313" key="2">
    <source>
        <dbReference type="Proteomes" id="UP000193427"/>
    </source>
</evidence>
<dbReference type="Gene3D" id="3.40.50.12790">
    <property type="entry name" value="FHIPEP family, domain 4"/>
    <property type="match status" value="1"/>
</dbReference>
<dbReference type="InterPro" id="IPR042193">
    <property type="entry name" value="FHIPEP_3"/>
</dbReference>
<evidence type="ECO:0000313" key="1">
    <source>
        <dbReference type="EMBL" id="ARN23540.1"/>
    </source>
</evidence>
<name>A0A1W6LH47_9BURK</name>
<dbReference type="KEGG" id="rgu:A4W93_28625"/>
<accession>A0A1W6LH47</accession>
<dbReference type="PRINTS" id="PR00949">
    <property type="entry name" value="TYPE3IMAPROT"/>
</dbReference>
<dbReference type="OrthoDB" id="9759185at2"/>